<organism evidence="1 2">
    <name type="scientific">Saccharospirillum mangrovi</name>
    <dbReference type="NCBI Taxonomy" id="2161747"/>
    <lineage>
        <taxon>Bacteria</taxon>
        <taxon>Pseudomonadati</taxon>
        <taxon>Pseudomonadota</taxon>
        <taxon>Gammaproteobacteria</taxon>
        <taxon>Oceanospirillales</taxon>
        <taxon>Saccharospirillaceae</taxon>
        <taxon>Saccharospirillum</taxon>
    </lineage>
</organism>
<accession>A0ABV7ZW37</accession>
<keyword evidence="2" id="KW-1185">Reference proteome</keyword>
<comment type="caution">
    <text evidence="1">The sequence shown here is derived from an EMBL/GenBank/DDBJ whole genome shotgun (WGS) entry which is preliminary data.</text>
</comment>
<dbReference type="RefSeq" id="WP_380692745.1">
    <property type="nucleotide sequence ID" value="NZ_JBHRYR010000002.1"/>
</dbReference>
<dbReference type="Proteomes" id="UP001595617">
    <property type="component" value="Unassembled WGS sequence"/>
</dbReference>
<proteinExistence type="predicted"/>
<name>A0ABV7ZW37_9GAMM</name>
<sequence length="269" mass="30260">MTTGSTKLYLIGPATLLGHVKRGTLPLQTAHQLGNPWLVQEPTAHKQNALSQDQWLGLLQQRYQAIPEHLRGAVDFAYFAQQMEAKRPALEAEFHAQGGQRDNAERLDLARHQALVALTFTEAVQNPLAWYSWGDHHAGIALEVNPQHAGFQSSPGLPRLLRHVHYVQRRTLKSTEQKPFPGWFEAPGEMSALREWRLVLPLTQAKKEPLGPVFPLQRGMITGFHLGCLATAAVRKDIDKLIKLDQRYRGLKVSQLTPDQQQFSLHGMT</sequence>
<protein>
    <recommendedName>
        <fullName evidence="3">DUF2971 domain-containing protein</fullName>
    </recommendedName>
</protein>
<evidence type="ECO:0000313" key="2">
    <source>
        <dbReference type="Proteomes" id="UP001595617"/>
    </source>
</evidence>
<evidence type="ECO:0000313" key="1">
    <source>
        <dbReference type="EMBL" id="MFC3851551.1"/>
    </source>
</evidence>
<evidence type="ECO:0008006" key="3">
    <source>
        <dbReference type="Google" id="ProtNLM"/>
    </source>
</evidence>
<dbReference type="EMBL" id="JBHRYR010000002">
    <property type="protein sequence ID" value="MFC3851551.1"/>
    <property type="molecule type" value="Genomic_DNA"/>
</dbReference>
<gene>
    <name evidence="1" type="ORF">ACFOOG_01790</name>
</gene>
<reference evidence="2" key="1">
    <citation type="journal article" date="2019" name="Int. J. Syst. Evol. Microbiol.">
        <title>The Global Catalogue of Microorganisms (GCM) 10K type strain sequencing project: providing services to taxonomists for standard genome sequencing and annotation.</title>
        <authorList>
            <consortium name="The Broad Institute Genomics Platform"/>
            <consortium name="The Broad Institute Genome Sequencing Center for Infectious Disease"/>
            <person name="Wu L."/>
            <person name="Ma J."/>
        </authorList>
    </citation>
    <scope>NUCLEOTIDE SEQUENCE [LARGE SCALE GENOMIC DNA]</scope>
    <source>
        <strain evidence="2">IBRC 10765</strain>
    </source>
</reference>